<dbReference type="Pfam" id="PF04107">
    <property type="entry name" value="GCS2"/>
    <property type="match status" value="1"/>
</dbReference>
<evidence type="ECO:0000256" key="2">
    <source>
        <dbReference type="ARBA" id="ARBA00022741"/>
    </source>
</evidence>
<sequence>MGEAEGGVRVGESPLRREDLGALFRPATAERIGLEIECGVVDPETGRAAPYEGEHGMGAVLAAVLKEWSGEPLYDGGALVAVRLADGGLVGLEHGGQLEYSAPPADDVVSAVSDVRERLAALSEIVGRHGLALLPGAHLPFDGLGTVSWVPLARGPIMRTHFAGLGADGSGGAEILALSTSTQVHLDHLGEDDFVQKLRLHAAASPVVAALFVNAPLHEGRADGVLSRRSLNWTRTDPCRCGPVVPALSGMTGFDDVVNWALDIPVLYYRNGSGRLRRGGGRSFASALADGFDDGSRPDFDHWTAHLGQIWTHVRVRETLELRAADGPPHLHFSAVPALWAGLTYHRPSRDAAWNLLRHYTLDQQREVSRRLPLEGLRTRLGGDRVHDLAAELVSLAREGLTRRVAAGLERPEAPGYLDPLDEVLATGRTFAEQCAHRWRTDLREDPRRYVAAYRV</sequence>
<dbReference type="PIRSF" id="PIRSF017901">
    <property type="entry name" value="GCL"/>
    <property type="match status" value="1"/>
</dbReference>
<dbReference type="GO" id="GO:0006750">
    <property type="term" value="P:glutathione biosynthetic process"/>
    <property type="evidence" value="ECO:0007669"/>
    <property type="project" value="UniProtKB-UniRule"/>
</dbReference>
<organism evidence="6 7">
    <name type="scientific">Actinomadura logoneensis</name>
    <dbReference type="NCBI Taxonomy" id="2293572"/>
    <lineage>
        <taxon>Bacteria</taxon>
        <taxon>Bacillati</taxon>
        <taxon>Actinomycetota</taxon>
        <taxon>Actinomycetes</taxon>
        <taxon>Streptosporangiales</taxon>
        <taxon>Thermomonosporaceae</taxon>
        <taxon>Actinomadura</taxon>
    </lineage>
</organism>
<keyword evidence="3 5" id="KW-0067">ATP-binding</keyword>
<comment type="function">
    <text evidence="5">Catalyzes the synthesis of gamma-glutamylcysteine (gamma-GC).</text>
</comment>
<evidence type="ECO:0000256" key="4">
    <source>
        <dbReference type="ARBA" id="ARBA00048819"/>
    </source>
</evidence>
<gene>
    <name evidence="6" type="ORF">DZF91_18340</name>
</gene>
<keyword evidence="7" id="KW-1185">Reference proteome</keyword>
<keyword evidence="2 5" id="KW-0547">Nucleotide-binding</keyword>
<dbReference type="InterPro" id="IPR006336">
    <property type="entry name" value="GCS2"/>
</dbReference>
<keyword evidence="1 5" id="KW-0436">Ligase</keyword>
<protein>
    <recommendedName>
        <fullName evidence="5">Glutamate--cysteine ligase</fullName>
        <ecNumber evidence="5">6.3.2.2</ecNumber>
    </recommendedName>
</protein>
<comment type="catalytic activity">
    <reaction evidence="4 5">
        <text>L-cysteine + L-glutamate + ATP = gamma-L-glutamyl-L-cysteine + ADP + phosphate + H(+)</text>
        <dbReference type="Rhea" id="RHEA:13285"/>
        <dbReference type="ChEBI" id="CHEBI:15378"/>
        <dbReference type="ChEBI" id="CHEBI:29985"/>
        <dbReference type="ChEBI" id="CHEBI:30616"/>
        <dbReference type="ChEBI" id="CHEBI:35235"/>
        <dbReference type="ChEBI" id="CHEBI:43474"/>
        <dbReference type="ChEBI" id="CHEBI:58173"/>
        <dbReference type="ChEBI" id="CHEBI:456216"/>
        <dbReference type="EC" id="6.3.2.2"/>
    </reaction>
</comment>
<dbReference type="GO" id="GO:0004357">
    <property type="term" value="F:glutamate-cysteine ligase activity"/>
    <property type="evidence" value="ECO:0007669"/>
    <property type="project" value="UniProtKB-UniRule"/>
</dbReference>
<evidence type="ECO:0000313" key="6">
    <source>
        <dbReference type="EMBL" id="RFU40235.1"/>
    </source>
</evidence>
<dbReference type="InterPro" id="IPR014746">
    <property type="entry name" value="Gln_synth/guanido_kin_cat_dom"/>
</dbReference>
<comment type="caution">
    <text evidence="6">The sequence shown here is derived from an EMBL/GenBank/DDBJ whole genome shotgun (WGS) entry which is preliminary data.</text>
</comment>
<evidence type="ECO:0000313" key="7">
    <source>
        <dbReference type="Proteomes" id="UP000261811"/>
    </source>
</evidence>
<dbReference type="AlphaFoldDB" id="A0A372JJQ1"/>
<dbReference type="EMBL" id="QURH01000299">
    <property type="protein sequence ID" value="RFU40235.1"/>
    <property type="molecule type" value="Genomic_DNA"/>
</dbReference>
<dbReference type="PANTHER" id="PTHR34378">
    <property type="entry name" value="GLUTAMATE--CYSTEINE LIGASE, CHLOROPLASTIC"/>
    <property type="match status" value="1"/>
</dbReference>
<dbReference type="PANTHER" id="PTHR34378:SF1">
    <property type="entry name" value="GLUTAMATE--CYSTEINE LIGASE, CHLOROPLASTIC"/>
    <property type="match status" value="1"/>
</dbReference>
<comment type="similarity">
    <text evidence="5">Belongs to the glutamate--cysteine ligase type 2 family. EgtA subfamily.</text>
</comment>
<reference evidence="6 7" key="1">
    <citation type="submission" date="2018-08" db="EMBL/GenBank/DDBJ databases">
        <title>Actinomadura jelena sp. nov., a novel Actinomycete isolated from soil in Chad.</title>
        <authorList>
            <person name="Shi L."/>
        </authorList>
    </citation>
    <scope>NUCLEOTIDE SEQUENCE [LARGE SCALE GENOMIC DNA]</scope>
    <source>
        <strain evidence="6 7">NEAU-G17</strain>
    </source>
</reference>
<evidence type="ECO:0000256" key="5">
    <source>
        <dbReference type="PIRNR" id="PIRNR017901"/>
    </source>
</evidence>
<dbReference type="Gene3D" id="3.30.590.20">
    <property type="match status" value="1"/>
</dbReference>
<dbReference type="GO" id="GO:0005524">
    <property type="term" value="F:ATP binding"/>
    <property type="evidence" value="ECO:0007669"/>
    <property type="project" value="UniProtKB-UniRule"/>
</dbReference>
<evidence type="ECO:0000256" key="1">
    <source>
        <dbReference type="ARBA" id="ARBA00022598"/>
    </source>
</evidence>
<proteinExistence type="inferred from homology"/>
<dbReference type="SUPFAM" id="SSF55931">
    <property type="entry name" value="Glutamine synthetase/guanido kinase"/>
    <property type="match status" value="1"/>
</dbReference>
<accession>A0A372JJQ1</accession>
<dbReference type="InterPro" id="IPR035434">
    <property type="entry name" value="GCL_bact_plant"/>
</dbReference>
<dbReference type="EC" id="6.3.2.2" evidence="5"/>
<name>A0A372JJQ1_9ACTN</name>
<dbReference type="Proteomes" id="UP000261811">
    <property type="component" value="Unassembled WGS sequence"/>
</dbReference>
<evidence type="ECO:0000256" key="3">
    <source>
        <dbReference type="ARBA" id="ARBA00022840"/>
    </source>
</evidence>